<organism evidence="6 7">
    <name type="scientific">Uliginosibacterium paludis</name>
    <dbReference type="NCBI Taxonomy" id="1615952"/>
    <lineage>
        <taxon>Bacteria</taxon>
        <taxon>Pseudomonadati</taxon>
        <taxon>Pseudomonadota</taxon>
        <taxon>Betaproteobacteria</taxon>
        <taxon>Rhodocyclales</taxon>
        <taxon>Zoogloeaceae</taxon>
        <taxon>Uliginosibacterium</taxon>
    </lineage>
</organism>
<dbReference type="Proteomes" id="UP001548590">
    <property type="component" value="Unassembled WGS sequence"/>
</dbReference>
<evidence type="ECO:0000313" key="6">
    <source>
        <dbReference type="EMBL" id="MET1491062.1"/>
    </source>
</evidence>
<dbReference type="InterPro" id="IPR027385">
    <property type="entry name" value="Beta-barrel_OMP"/>
</dbReference>
<feature type="chain" id="PRO_5045139049" evidence="4">
    <location>
        <begin position="26"/>
        <end position="228"/>
    </location>
</feature>
<keyword evidence="2 4" id="KW-0732">Signal</keyword>
<reference evidence="6 7" key="1">
    <citation type="submission" date="2024-07" db="EMBL/GenBank/DDBJ databases">
        <title>Uliginosibacterium paludis KCTC:42655.</title>
        <authorList>
            <person name="Kim M.K."/>
        </authorList>
    </citation>
    <scope>NUCLEOTIDE SEQUENCE [LARGE SCALE GENOMIC DNA]</scope>
    <source>
        <strain evidence="6 7">KCTC 42655</strain>
    </source>
</reference>
<feature type="compositionally biased region" description="Low complexity" evidence="3">
    <location>
        <begin position="34"/>
        <end position="51"/>
    </location>
</feature>
<dbReference type="RefSeq" id="WP_345928858.1">
    <property type="nucleotide sequence ID" value="NZ_JBDIVF010000007.1"/>
</dbReference>
<evidence type="ECO:0000256" key="4">
    <source>
        <dbReference type="SAM" id="SignalP"/>
    </source>
</evidence>
<proteinExistence type="predicted"/>
<dbReference type="InterPro" id="IPR011250">
    <property type="entry name" value="OMP/PagP_B-barrel"/>
</dbReference>
<dbReference type="Gene3D" id="2.40.160.20">
    <property type="match status" value="1"/>
</dbReference>
<comment type="caution">
    <text evidence="6">The sequence shown here is derived from an EMBL/GenBank/DDBJ whole genome shotgun (WGS) entry which is preliminary data.</text>
</comment>
<evidence type="ECO:0000256" key="3">
    <source>
        <dbReference type="SAM" id="MobiDB-lite"/>
    </source>
</evidence>
<dbReference type="SUPFAM" id="SSF56925">
    <property type="entry name" value="OMPA-like"/>
    <property type="match status" value="1"/>
</dbReference>
<dbReference type="Pfam" id="PF13505">
    <property type="entry name" value="OMP_b-brl"/>
    <property type="match status" value="1"/>
</dbReference>
<accession>A0ABV2CT27</accession>
<feature type="signal peptide" evidence="4">
    <location>
        <begin position="1"/>
        <end position="25"/>
    </location>
</feature>
<feature type="domain" description="Outer membrane protein beta-barrel" evidence="5">
    <location>
        <begin position="69"/>
        <end position="228"/>
    </location>
</feature>
<evidence type="ECO:0000256" key="2">
    <source>
        <dbReference type="ARBA" id="ARBA00022729"/>
    </source>
</evidence>
<gene>
    <name evidence="6" type="ORF">ABVT11_14580</name>
</gene>
<comment type="subcellular location">
    <subcellularLocation>
        <location evidence="1">Cell outer membrane</location>
    </subcellularLocation>
</comment>
<protein>
    <submittedName>
        <fullName evidence="6">Outer membrane beta-barrel protein</fullName>
    </submittedName>
</protein>
<feature type="region of interest" description="Disordered" evidence="3">
    <location>
        <begin position="27"/>
        <end position="56"/>
    </location>
</feature>
<name>A0ABV2CT27_9RHOO</name>
<dbReference type="EMBL" id="JBEWLZ010000009">
    <property type="protein sequence ID" value="MET1491062.1"/>
    <property type="molecule type" value="Genomic_DNA"/>
</dbReference>
<evidence type="ECO:0000313" key="7">
    <source>
        <dbReference type="Proteomes" id="UP001548590"/>
    </source>
</evidence>
<keyword evidence="7" id="KW-1185">Reference proteome</keyword>
<sequence length="228" mass="23849">MKPTASLFITFAGVLSLLPLAPASAQTYPGGTGMSSSESSSRGMSSMSGSGWLSDTPEAERYSWIPRTRNGYVGATLGGAFYDTRCGSGSCEDPDMAGKVFSGGMFNRFVGLELAYLNMGNAERGGGDTRAQGLNLSLVLRAPLRGDVVSLFALAGATYGQTKTTATAGSGVATGKVYGWGPSFGGGISVALDPRWTALAQWERHRFQFAGDSDNWVDQASVGLKYSF</sequence>
<evidence type="ECO:0000256" key="1">
    <source>
        <dbReference type="ARBA" id="ARBA00004442"/>
    </source>
</evidence>
<evidence type="ECO:0000259" key="5">
    <source>
        <dbReference type="Pfam" id="PF13505"/>
    </source>
</evidence>